<dbReference type="Proteomes" id="UP001630127">
    <property type="component" value="Unassembled WGS sequence"/>
</dbReference>
<name>A0ABD3AQ28_9GENT</name>
<gene>
    <name evidence="2" type="ORF">ACH5RR_006806</name>
</gene>
<proteinExistence type="predicted"/>
<dbReference type="EMBL" id="JBJUIK010000003">
    <property type="protein sequence ID" value="KAL3533285.1"/>
    <property type="molecule type" value="Genomic_DNA"/>
</dbReference>
<reference evidence="2 3" key="1">
    <citation type="submission" date="2024-11" db="EMBL/GenBank/DDBJ databases">
        <title>A near-complete genome assembly of Cinchona calisaya.</title>
        <authorList>
            <person name="Lian D.C."/>
            <person name="Zhao X.W."/>
            <person name="Wei L."/>
        </authorList>
    </citation>
    <scope>NUCLEOTIDE SEQUENCE [LARGE SCALE GENOMIC DNA]</scope>
    <source>
        <tissue evidence="2">Nenye</tissue>
    </source>
</reference>
<protein>
    <recommendedName>
        <fullName evidence="4">Protein At-4/1</fullName>
    </recommendedName>
</protein>
<accession>A0ABD3AQ28</accession>
<evidence type="ECO:0000256" key="1">
    <source>
        <dbReference type="SAM" id="Coils"/>
    </source>
</evidence>
<keyword evidence="1" id="KW-0175">Coiled coil</keyword>
<evidence type="ECO:0000313" key="3">
    <source>
        <dbReference type="Proteomes" id="UP001630127"/>
    </source>
</evidence>
<sequence length="250" mass="29460">MAAAADEAMDSLLSVFDQICDEFKSGISENQSLRLNCNAEVKKREALEFTVHSLQSENERLTNLYTESLNKLAVKIELRTSCQSLKEELNRVTNEHFQKENEYKNAIELLKEDHATRIEELCTEIRGYQIQKVQTEAAINQLHQDLEVHRSHVECLTRRLEKVDSDFESRYHYEIQGLNDYLMVEQEDKNELSKKLQDLERELLISRTKLAEHHRDSTSNHHVETFKQKIMKLRKENEMLKRRLLESKEG</sequence>
<evidence type="ECO:0000313" key="2">
    <source>
        <dbReference type="EMBL" id="KAL3533285.1"/>
    </source>
</evidence>
<feature type="coiled-coil region" evidence="1">
    <location>
        <begin position="182"/>
        <end position="250"/>
    </location>
</feature>
<feature type="coiled-coil region" evidence="1">
    <location>
        <begin position="44"/>
        <end position="102"/>
    </location>
</feature>
<evidence type="ECO:0008006" key="4">
    <source>
        <dbReference type="Google" id="ProtNLM"/>
    </source>
</evidence>
<comment type="caution">
    <text evidence="2">The sequence shown here is derived from an EMBL/GenBank/DDBJ whole genome shotgun (WGS) entry which is preliminary data.</text>
</comment>
<organism evidence="2 3">
    <name type="scientific">Cinchona calisaya</name>
    <dbReference type="NCBI Taxonomy" id="153742"/>
    <lineage>
        <taxon>Eukaryota</taxon>
        <taxon>Viridiplantae</taxon>
        <taxon>Streptophyta</taxon>
        <taxon>Embryophyta</taxon>
        <taxon>Tracheophyta</taxon>
        <taxon>Spermatophyta</taxon>
        <taxon>Magnoliopsida</taxon>
        <taxon>eudicotyledons</taxon>
        <taxon>Gunneridae</taxon>
        <taxon>Pentapetalae</taxon>
        <taxon>asterids</taxon>
        <taxon>lamiids</taxon>
        <taxon>Gentianales</taxon>
        <taxon>Rubiaceae</taxon>
        <taxon>Cinchonoideae</taxon>
        <taxon>Cinchoneae</taxon>
        <taxon>Cinchona</taxon>
    </lineage>
</organism>
<keyword evidence="3" id="KW-1185">Reference proteome</keyword>
<dbReference type="AlphaFoldDB" id="A0ABD3AQ28"/>